<evidence type="ECO:0000256" key="10">
    <source>
        <dbReference type="RuleBase" id="RU003835"/>
    </source>
</evidence>
<feature type="binding site" evidence="9">
    <location>
        <begin position="369"/>
        <end position="373"/>
    </location>
    <ligand>
        <name>ATP</name>
        <dbReference type="ChEBI" id="CHEBI:30616"/>
    </ligand>
</feature>
<comment type="function">
    <text evidence="9">Catalyzes the formation of acetyl phosphate from acetate and ATP. Can also catalyze the reverse reaction.</text>
</comment>
<evidence type="ECO:0000256" key="1">
    <source>
        <dbReference type="ARBA" id="ARBA00008748"/>
    </source>
</evidence>
<feature type="binding site" evidence="9">
    <location>
        <position position="133"/>
    </location>
    <ligand>
        <name>substrate</name>
    </ligand>
</feature>
<comment type="cofactor">
    <cofactor evidence="9">
        <name>Mg(2+)</name>
        <dbReference type="ChEBI" id="CHEBI:18420"/>
    </cofactor>
    <cofactor evidence="9">
        <name>Mn(2+)</name>
        <dbReference type="ChEBI" id="CHEBI:29035"/>
    </cofactor>
    <text evidence="9">Mg(2+). Can also accept Mn(2+).</text>
</comment>
<feature type="binding site" evidence="9">
    <location>
        <position position="16"/>
    </location>
    <ligand>
        <name>Mg(2+)</name>
        <dbReference type="ChEBI" id="CHEBI:18420"/>
    </ligand>
</feature>
<proteinExistence type="inferred from homology"/>
<dbReference type="PANTHER" id="PTHR21060:SF21">
    <property type="entry name" value="ACETATE KINASE"/>
    <property type="match status" value="1"/>
</dbReference>
<evidence type="ECO:0000256" key="9">
    <source>
        <dbReference type="HAMAP-Rule" id="MF_00020"/>
    </source>
</evidence>
<dbReference type="NCBIfam" id="TIGR00016">
    <property type="entry name" value="ackA"/>
    <property type="match status" value="1"/>
</dbReference>
<dbReference type="Pfam" id="PF00871">
    <property type="entry name" value="Acetate_kinase"/>
    <property type="match status" value="1"/>
</dbReference>
<keyword evidence="6 9" id="KW-0418">Kinase</keyword>
<dbReference type="HAMAP" id="MF_00020">
    <property type="entry name" value="Acetate_kinase"/>
    <property type="match status" value="1"/>
</dbReference>
<feature type="site" description="Transition state stabilizer" evidence="9">
    <location>
        <position position="282"/>
    </location>
</feature>
<comment type="pathway">
    <text evidence="9">Metabolic intermediate biosynthesis; acetyl-CoA biosynthesis; acetyl-CoA from acetate: step 1/2.</text>
</comment>
<dbReference type="PANTHER" id="PTHR21060">
    <property type="entry name" value="ACETATE KINASE"/>
    <property type="match status" value="1"/>
</dbReference>
<dbReference type="GO" id="GO:0006083">
    <property type="term" value="P:acetate metabolic process"/>
    <property type="evidence" value="ECO:0007669"/>
    <property type="project" value="TreeGrafter"/>
</dbReference>
<dbReference type="GO" id="GO:0006085">
    <property type="term" value="P:acetyl-CoA biosynthetic process"/>
    <property type="evidence" value="ECO:0007669"/>
    <property type="project" value="UniProtKB-UniRule"/>
</dbReference>
<feature type="site" description="Transition state stabilizer" evidence="9">
    <location>
        <position position="221"/>
    </location>
</feature>
<dbReference type="Gene3D" id="3.30.420.40">
    <property type="match status" value="2"/>
</dbReference>
<reference evidence="11 12" key="1">
    <citation type="submission" date="2018-04" db="EMBL/GenBank/DDBJ databases">
        <title>Complete genome sequence of Hydrogenophilus thermoluteolus TH-1.</title>
        <authorList>
            <person name="Arai H."/>
        </authorList>
    </citation>
    <scope>NUCLEOTIDE SEQUENCE [LARGE SCALE GENOMIC DNA]</scope>
    <source>
        <strain evidence="11 12">TH-1</strain>
    </source>
</reference>
<dbReference type="GO" id="GO:0005829">
    <property type="term" value="C:cytosol"/>
    <property type="evidence" value="ECO:0007669"/>
    <property type="project" value="TreeGrafter"/>
</dbReference>
<sequence>MMIEPQPHTQAILCLNAGSSSLKFALFPCDENGVASTAQWWGKIDGIGLGAAQLQWQCANEAGAQEANAAPLGNKPTATAAVRAQAGSQAAEGRIALPLDGDLEAQHDAALTALLAWIEAHLAGVTVAAVAHRVVHGGHEFAAPVAIDDGVLTQLQALIPLAPLHQPHNLRPIRLLRARHPDWLQVACFDTAFHRSQPWQAQMMPLPRRYWEAGVRRYGFHGLSYAYVAGRLPEVLGPERAAGRVVVAHLGNGASMCALYRGKSVASTMGFTALDGLMMGTRCGTIDAGVVLYLLQHEKRDASAIEHILYSESGLLGVSELSSDMRTLLASDDPKAREAVELFCYRAARELGSLAAALQGLDALVFTGGIGEHAAPVRARIAQYAAWLGVVIDDAANAAAVGRLPDGYRRIEAAASRVAVAVVATNEEAVMANAAWEVAKC</sequence>
<dbReference type="PIRSF" id="PIRSF000722">
    <property type="entry name" value="Acetate_prop_kin"/>
    <property type="match status" value="1"/>
</dbReference>
<dbReference type="PROSITE" id="PS01076">
    <property type="entry name" value="ACETATE_KINASE_2"/>
    <property type="match status" value="1"/>
</dbReference>
<dbReference type="InterPro" id="IPR004372">
    <property type="entry name" value="Ac/propionate_kinase"/>
</dbReference>
<dbReference type="InterPro" id="IPR023865">
    <property type="entry name" value="Aliphatic_acid_kinase_CS"/>
</dbReference>
<keyword evidence="7 9" id="KW-0067">ATP-binding</keyword>
<keyword evidence="5 9" id="KW-0547">Nucleotide-binding</keyword>
<dbReference type="InterPro" id="IPR000890">
    <property type="entry name" value="Aliphatic_acid_kin_short-chain"/>
</dbReference>
<feature type="binding site" evidence="9">
    <location>
        <position position="427"/>
    </location>
    <ligand>
        <name>Mg(2+)</name>
        <dbReference type="ChEBI" id="CHEBI:18420"/>
    </ligand>
</feature>
<comment type="subunit">
    <text evidence="9">Homodimer.</text>
</comment>
<dbReference type="InterPro" id="IPR043129">
    <property type="entry name" value="ATPase_NBD"/>
</dbReference>
<dbReference type="GO" id="GO:0008776">
    <property type="term" value="F:acetate kinase activity"/>
    <property type="evidence" value="ECO:0007669"/>
    <property type="project" value="UniProtKB-UniRule"/>
</dbReference>
<evidence type="ECO:0000256" key="4">
    <source>
        <dbReference type="ARBA" id="ARBA00022723"/>
    </source>
</evidence>
<keyword evidence="8 9" id="KW-0460">Magnesium</keyword>
<evidence type="ECO:0000256" key="2">
    <source>
        <dbReference type="ARBA" id="ARBA00022490"/>
    </source>
</evidence>
<accession>A0A2Z6DZZ8</accession>
<dbReference type="EMBL" id="AP018558">
    <property type="protein sequence ID" value="BBD77909.1"/>
    <property type="molecule type" value="Genomic_DNA"/>
</dbReference>
<protein>
    <recommendedName>
        <fullName evidence="9">Acetate kinase</fullName>
        <ecNumber evidence="9">2.7.2.1</ecNumber>
    </recommendedName>
    <alternativeName>
        <fullName evidence="9">Acetokinase</fullName>
    </alternativeName>
</protein>
<feature type="active site" description="Proton donor/acceptor" evidence="9">
    <location>
        <position position="190"/>
    </location>
</feature>
<gene>
    <name evidence="11" type="primary">ack</name>
    <name evidence="9" type="synonym">ackA</name>
    <name evidence="11" type="ORF">HPTL_1649</name>
</gene>
<keyword evidence="2 9" id="KW-0963">Cytoplasm</keyword>
<evidence type="ECO:0000256" key="7">
    <source>
        <dbReference type="ARBA" id="ARBA00022840"/>
    </source>
</evidence>
<dbReference type="GO" id="GO:0000287">
    <property type="term" value="F:magnesium ion binding"/>
    <property type="evidence" value="ECO:0007669"/>
    <property type="project" value="UniProtKB-UniRule"/>
</dbReference>
<evidence type="ECO:0000256" key="5">
    <source>
        <dbReference type="ARBA" id="ARBA00022741"/>
    </source>
</evidence>
<feature type="binding site" evidence="9">
    <location>
        <begin position="324"/>
        <end position="326"/>
    </location>
    <ligand>
        <name>ATP</name>
        <dbReference type="ChEBI" id="CHEBI:30616"/>
    </ligand>
</feature>
<feature type="binding site" evidence="9">
    <location>
        <position position="23"/>
    </location>
    <ligand>
        <name>ATP</name>
        <dbReference type="ChEBI" id="CHEBI:30616"/>
    </ligand>
</feature>
<dbReference type="Proteomes" id="UP000262004">
    <property type="component" value="Chromosome"/>
</dbReference>
<evidence type="ECO:0000313" key="11">
    <source>
        <dbReference type="EMBL" id="BBD77909.1"/>
    </source>
</evidence>
<dbReference type="AlphaFoldDB" id="A0A2Z6DZZ8"/>
<dbReference type="SUPFAM" id="SSF53067">
    <property type="entry name" value="Actin-like ATPase domain"/>
    <property type="match status" value="2"/>
</dbReference>
<dbReference type="KEGG" id="htl:HPTL_1649"/>
<feature type="binding site" evidence="9">
    <location>
        <begin position="249"/>
        <end position="253"/>
    </location>
    <ligand>
        <name>ATP</name>
        <dbReference type="ChEBI" id="CHEBI:30616"/>
    </ligand>
</feature>
<evidence type="ECO:0000256" key="6">
    <source>
        <dbReference type="ARBA" id="ARBA00022777"/>
    </source>
</evidence>
<keyword evidence="4 9" id="KW-0479">Metal-binding</keyword>
<evidence type="ECO:0000313" key="12">
    <source>
        <dbReference type="Proteomes" id="UP000262004"/>
    </source>
</evidence>
<dbReference type="PROSITE" id="PS01075">
    <property type="entry name" value="ACETATE_KINASE_1"/>
    <property type="match status" value="1"/>
</dbReference>
<evidence type="ECO:0000256" key="8">
    <source>
        <dbReference type="ARBA" id="ARBA00022842"/>
    </source>
</evidence>
<dbReference type="PRINTS" id="PR00471">
    <property type="entry name" value="ACETATEKNASE"/>
</dbReference>
<keyword evidence="12" id="KW-1185">Reference proteome</keyword>
<organism evidence="11 12">
    <name type="scientific">Hydrogenophilus thermoluteolus</name>
    <name type="common">Pseudomonas hydrogenothermophila</name>
    <dbReference type="NCBI Taxonomy" id="297"/>
    <lineage>
        <taxon>Bacteria</taxon>
        <taxon>Pseudomonadati</taxon>
        <taxon>Pseudomonadota</taxon>
        <taxon>Hydrogenophilia</taxon>
        <taxon>Hydrogenophilales</taxon>
        <taxon>Hydrogenophilaceae</taxon>
        <taxon>Hydrogenophilus</taxon>
    </lineage>
</organism>
<evidence type="ECO:0000256" key="3">
    <source>
        <dbReference type="ARBA" id="ARBA00022679"/>
    </source>
</evidence>
<dbReference type="RefSeq" id="WP_197713647.1">
    <property type="nucleotide sequence ID" value="NZ_AP018558.1"/>
</dbReference>
<dbReference type="GO" id="GO:0005524">
    <property type="term" value="F:ATP binding"/>
    <property type="evidence" value="ECO:0007669"/>
    <property type="project" value="UniProtKB-KW"/>
</dbReference>
<dbReference type="EC" id="2.7.2.1" evidence="9"/>
<keyword evidence="3 9" id="KW-0808">Transferase</keyword>
<comment type="catalytic activity">
    <reaction evidence="9">
        <text>acetate + ATP = acetyl phosphate + ADP</text>
        <dbReference type="Rhea" id="RHEA:11352"/>
        <dbReference type="ChEBI" id="CHEBI:22191"/>
        <dbReference type="ChEBI" id="CHEBI:30089"/>
        <dbReference type="ChEBI" id="CHEBI:30616"/>
        <dbReference type="ChEBI" id="CHEBI:456216"/>
        <dbReference type="EC" id="2.7.2.1"/>
    </reaction>
</comment>
<comment type="similarity">
    <text evidence="1 9 10">Belongs to the acetokinase family.</text>
</comment>
<name>A0A2Z6DZZ8_HYDTE</name>
<comment type="subcellular location">
    <subcellularLocation>
        <location evidence="9">Cytoplasm</location>
    </subcellularLocation>
</comment>
<dbReference type="UniPathway" id="UPA00340">
    <property type="reaction ID" value="UER00458"/>
</dbReference>